<proteinExistence type="predicted"/>
<keyword evidence="4" id="KW-0808">Transferase</keyword>
<evidence type="ECO:0000313" key="18">
    <source>
        <dbReference type="Proteomes" id="UP000057981"/>
    </source>
</evidence>
<dbReference type="KEGG" id="ahz:APS56_11355"/>
<dbReference type="SUPFAM" id="SSF52172">
    <property type="entry name" value="CheY-like"/>
    <property type="match status" value="1"/>
</dbReference>
<evidence type="ECO:0000259" key="15">
    <source>
        <dbReference type="PROSITE" id="PS50109"/>
    </source>
</evidence>
<feature type="domain" description="Histidine kinase" evidence="15">
    <location>
        <begin position="864"/>
        <end position="1077"/>
    </location>
</feature>
<evidence type="ECO:0000256" key="3">
    <source>
        <dbReference type="ARBA" id="ARBA00022553"/>
    </source>
</evidence>
<keyword evidence="13" id="KW-1133">Transmembrane helix</keyword>
<dbReference type="InterPro" id="IPR011110">
    <property type="entry name" value="Reg_prop"/>
</dbReference>
<evidence type="ECO:0000256" key="1">
    <source>
        <dbReference type="ARBA" id="ARBA00000085"/>
    </source>
</evidence>
<dbReference type="SUPFAM" id="SSF46689">
    <property type="entry name" value="Homeodomain-like"/>
    <property type="match status" value="1"/>
</dbReference>
<dbReference type="Pfam" id="PF07495">
    <property type="entry name" value="Y_Y_Y"/>
    <property type="match status" value="1"/>
</dbReference>
<evidence type="ECO:0000256" key="9">
    <source>
        <dbReference type="ARBA" id="ARBA00023015"/>
    </source>
</evidence>
<dbReference type="InterPro" id="IPR015943">
    <property type="entry name" value="WD40/YVTN_repeat-like_dom_sf"/>
</dbReference>
<dbReference type="SMART" id="SM00388">
    <property type="entry name" value="HisKA"/>
    <property type="match status" value="1"/>
</dbReference>
<dbReference type="FunFam" id="2.60.40.10:FF:000791">
    <property type="entry name" value="Two-component system sensor histidine kinase/response regulator"/>
    <property type="match status" value="1"/>
</dbReference>
<feature type="transmembrane region" description="Helical" evidence="13">
    <location>
        <begin position="807"/>
        <end position="832"/>
    </location>
</feature>
<dbReference type="InterPro" id="IPR018060">
    <property type="entry name" value="HTH_AraC"/>
</dbReference>
<evidence type="ECO:0000256" key="2">
    <source>
        <dbReference type="ARBA" id="ARBA00012438"/>
    </source>
</evidence>
<dbReference type="OrthoDB" id="1522078at2"/>
<keyword evidence="11" id="KW-0804">Transcription</keyword>
<dbReference type="SMART" id="SM00342">
    <property type="entry name" value="HTH_ARAC"/>
    <property type="match status" value="1"/>
</dbReference>
<dbReference type="Pfam" id="PF07494">
    <property type="entry name" value="Reg_prop"/>
    <property type="match status" value="6"/>
</dbReference>
<dbReference type="InterPro" id="IPR004358">
    <property type="entry name" value="Sig_transdc_His_kin-like_C"/>
</dbReference>
<dbReference type="PANTHER" id="PTHR43547">
    <property type="entry name" value="TWO-COMPONENT HISTIDINE KINASE"/>
    <property type="match status" value="1"/>
</dbReference>
<dbReference type="InterPro" id="IPR009057">
    <property type="entry name" value="Homeodomain-like_sf"/>
</dbReference>
<evidence type="ECO:0000259" key="16">
    <source>
        <dbReference type="PROSITE" id="PS50110"/>
    </source>
</evidence>
<dbReference type="InterPro" id="IPR005467">
    <property type="entry name" value="His_kinase_dom"/>
</dbReference>
<keyword evidence="9" id="KW-0805">Transcription regulation</keyword>
<dbReference type="GO" id="GO:0003700">
    <property type="term" value="F:DNA-binding transcription factor activity"/>
    <property type="evidence" value="ECO:0007669"/>
    <property type="project" value="InterPro"/>
</dbReference>
<keyword evidence="18" id="KW-1185">Reference proteome</keyword>
<dbReference type="Pfam" id="PF00512">
    <property type="entry name" value="HisKA"/>
    <property type="match status" value="1"/>
</dbReference>
<dbReference type="GO" id="GO:0000155">
    <property type="term" value="F:phosphorelay sensor kinase activity"/>
    <property type="evidence" value="ECO:0007669"/>
    <property type="project" value="InterPro"/>
</dbReference>
<gene>
    <name evidence="17" type="ORF">APS56_11355</name>
</gene>
<dbReference type="InterPro" id="IPR001789">
    <property type="entry name" value="Sig_transdc_resp-reg_receiver"/>
</dbReference>
<evidence type="ECO:0000256" key="5">
    <source>
        <dbReference type="ARBA" id="ARBA00022741"/>
    </source>
</evidence>
<dbReference type="PROSITE" id="PS01124">
    <property type="entry name" value="HTH_ARAC_FAMILY_2"/>
    <property type="match status" value="1"/>
</dbReference>
<dbReference type="InterPro" id="IPR003594">
    <property type="entry name" value="HATPase_dom"/>
</dbReference>
<evidence type="ECO:0000256" key="4">
    <source>
        <dbReference type="ARBA" id="ARBA00022679"/>
    </source>
</evidence>
<evidence type="ECO:0000256" key="6">
    <source>
        <dbReference type="ARBA" id="ARBA00022777"/>
    </source>
</evidence>
<dbReference type="PROSITE" id="PS50110">
    <property type="entry name" value="RESPONSE_REGULATORY"/>
    <property type="match status" value="1"/>
</dbReference>
<dbReference type="Gene3D" id="1.10.287.130">
    <property type="match status" value="1"/>
</dbReference>
<dbReference type="SMART" id="SM00387">
    <property type="entry name" value="HATPase_c"/>
    <property type="match status" value="1"/>
</dbReference>
<accession>A0A0P0CHN1</accession>
<comment type="catalytic activity">
    <reaction evidence="1">
        <text>ATP + protein L-histidine = ADP + protein N-phospho-L-histidine.</text>
        <dbReference type="EC" id="2.7.13.3"/>
    </reaction>
</comment>
<evidence type="ECO:0000256" key="7">
    <source>
        <dbReference type="ARBA" id="ARBA00022840"/>
    </source>
</evidence>
<keyword evidence="8" id="KW-0902">Two-component regulatory system</keyword>
<dbReference type="SUPFAM" id="SSF47384">
    <property type="entry name" value="Homodimeric domain of signal transducing histidine kinase"/>
    <property type="match status" value="1"/>
</dbReference>
<keyword evidence="5" id="KW-0547">Nucleotide-binding</keyword>
<dbReference type="SUPFAM" id="SSF55874">
    <property type="entry name" value="ATPase domain of HSP90 chaperone/DNA topoisomerase II/histidine kinase"/>
    <property type="match status" value="1"/>
</dbReference>
<dbReference type="InterPro" id="IPR018062">
    <property type="entry name" value="HTH_AraC-typ_CS"/>
</dbReference>
<dbReference type="Gene3D" id="2.60.40.10">
    <property type="entry name" value="Immunoglobulins"/>
    <property type="match status" value="1"/>
</dbReference>
<keyword evidence="13" id="KW-0812">Transmembrane</keyword>
<feature type="domain" description="Response regulatory" evidence="16">
    <location>
        <begin position="1122"/>
        <end position="1237"/>
    </location>
</feature>
<dbReference type="InterPro" id="IPR011123">
    <property type="entry name" value="Y_Y_Y"/>
</dbReference>
<feature type="modified residue" description="4-aspartylphosphate" evidence="12">
    <location>
        <position position="1170"/>
    </location>
</feature>
<dbReference type="RefSeq" id="WP_054728183.1">
    <property type="nucleotide sequence ID" value="NZ_CP012898.1"/>
</dbReference>
<protein>
    <recommendedName>
        <fullName evidence="2">histidine kinase</fullName>
        <ecNumber evidence="2">2.7.13.3</ecNumber>
    </recommendedName>
</protein>
<name>A0A0P0CHN1_9FLAO</name>
<keyword evidence="3 12" id="KW-0597">Phosphoprotein</keyword>
<feature type="transmembrane region" description="Helical" evidence="13">
    <location>
        <begin position="6"/>
        <end position="32"/>
    </location>
</feature>
<keyword evidence="6" id="KW-0418">Kinase</keyword>
<dbReference type="Gene3D" id="2.130.10.10">
    <property type="entry name" value="YVTN repeat-like/Quinoprotein amine dehydrogenase"/>
    <property type="match status" value="2"/>
</dbReference>
<dbReference type="PRINTS" id="PR00344">
    <property type="entry name" value="BCTRLSENSOR"/>
</dbReference>
<evidence type="ECO:0000256" key="13">
    <source>
        <dbReference type="SAM" id="Phobius"/>
    </source>
</evidence>
<dbReference type="InterPro" id="IPR036890">
    <property type="entry name" value="HATPase_C_sf"/>
</dbReference>
<dbReference type="Gene3D" id="1.10.10.60">
    <property type="entry name" value="Homeodomain-like"/>
    <property type="match status" value="2"/>
</dbReference>
<dbReference type="Pfam" id="PF12833">
    <property type="entry name" value="HTH_18"/>
    <property type="match status" value="1"/>
</dbReference>
<dbReference type="PROSITE" id="PS00041">
    <property type="entry name" value="HTH_ARAC_FAMILY_1"/>
    <property type="match status" value="1"/>
</dbReference>
<evidence type="ECO:0000256" key="12">
    <source>
        <dbReference type="PROSITE-ProRule" id="PRU00169"/>
    </source>
</evidence>
<dbReference type="EC" id="2.7.13.3" evidence="2"/>
<dbReference type="PANTHER" id="PTHR43547:SF2">
    <property type="entry name" value="HYBRID SIGNAL TRANSDUCTION HISTIDINE KINASE C"/>
    <property type="match status" value="1"/>
</dbReference>
<evidence type="ECO:0000259" key="14">
    <source>
        <dbReference type="PROSITE" id="PS01124"/>
    </source>
</evidence>
<dbReference type="SUPFAM" id="SSF63829">
    <property type="entry name" value="Calcium-dependent phosphotriesterase"/>
    <property type="match status" value="2"/>
</dbReference>
<dbReference type="PATRIC" id="fig|1736674.3.peg.2328"/>
<dbReference type="Pfam" id="PF00072">
    <property type="entry name" value="Response_reg"/>
    <property type="match status" value="1"/>
</dbReference>
<dbReference type="CDD" id="cd00082">
    <property type="entry name" value="HisKA"/>
    <property type="match status" value="1"/>
</dbReference>
<dbReference type="GO" id="GO:0005524">
    <property type="term" value="F:ATP binding"/>
    <property type="evidence" value="ECO:0007669"/>
    <property type="project" value="UniProtKB-KW"/>
</dbReference>
<evidence type="ECO:0000313" key="17">
    <source>
        <dbReference type="EMBL" id="ALJ05684.1"/>
    </source>
</evidence>
<dbReference type="PROSITE" id="PS50109">
    <property type="entry name" value="HIS_KIN"/>
    <property type="match status" value="1"/>
</dbReference>
<dbReference type="SMART" id="SM00448">
    <property type="entry name" value="REC"/>
    <property type="match status" value="1"/>
</dbReference>
<keyword evidence="7" id="KW-0067">ATP-binding</keyword>
<sequence length="1376" mass="156853">MSNSKFIINFFIIVGKKITLITLLVINVNLFAQDKLPPKLKFNTISVEDGLPNNIVNAIVQDSVGHIWIATNDGLCRFDGENYKIFRHSIENKNSISNNFIQSLFVDSKGDLWIMTDQGLNMFDISTELFEVYLANGNSGLSHNSITSMVERRNGEYIIGTYGGGVNILKNGKFIQNYKQGDYSGISSNLISSLQIQNDSILWVGNWKDGLNKINLESDKVTNFSYGLNQITSSGGINALYLDAEDYLWIGTNAGLTIYNTKKDEFFKINSEKSTTFSDNDILSIFEDNDGAIWLGTRNAGIIKGNRKEILSKKEKHIFVNYLPNNFDDSVNYRSISSFYQDNQNNIWIGTHLLGVNIVNPKGENFRFYNNLAKDDSKSSTKSTWGITEDINNNIWVGTDGGGLYKFNPFTNNIAYFLSDPLDKNSISDNAILSSCFDSNGNLWIGTYAGGLNVMKSGTKNFKHYKKGLSNRNLNSNDIRVIFEDSKKRIWIGTNGGGLHVYRPETDDFTFISEVGWLDIRAITEDLNGNLWIGTFGNGILSFNYEKNIIETYPEYDNLKAHIVFDIECVSEEDLWIATRFKGLIHFNLKNRKIKQYTENNGLSNNTVKAIVVESKTKLLLSTNDGVNLFNIEKETFDSFVSANGVRIGSFNDNSGFISKNGYAVFGGINGLNVFYPDEIYKDFNPLKIIFTDFKLFNKSIEVSSEVNETPLKQSLSKTNEIELNHDQDVITIEYAALNFPSSKGINYEYILENYDTHWNKVGDNTSATYRNLSHGSYIFKVKLAHDTENSNEQITQLKIIIQPPFWLTWQAILVYIISISCIIFIFLKYYADQIKLQNSLYYTQILREQEKDLNKERFRFFTNFSHELRTPLTLILGPITDILSEGRKNENTSKLELIKRNSQILLELINKMLEFRKSESEHNHLEVGYYNFTNFLKEVLSNFKFYAVEKEIKFNTEIDKDYHAWFDYKKIQLVIFNLLSNAFKYTPKGGEITISVQEDSDTILLEISDTGLGIKQESLDSIFNLYYHKDNPNSIEGTGIGLALCKKLMDLHGGQILVESIIGKGSCFKIELFKNKEHFTKIKNVEFVDSKDFVIKKPFIDTSDIMQEPLVDFNINKHDKVVLVVDDNKDIINYLSEILSKRFKVVSAINGKIGVERAFEIIPDLIISDVMMPEKSGMDLCKELKNSEKTSHVPIILLTAKLGDADKLEGAEIGADDYITKPFDSKFLLARIDNLFENRKKIINFYSESIKDNSIFITDKYENVEDKFLKKLEKLVLEKQNGDDILIPEIAKELGFSRSSLYRKVKAVTGASINSYIKKVRLNKAANLLLQNNVNVSQAAFDSGFNDIKYFRLSFKKQFGITPSKYKEAKRNNKI</sequence>
<dbReference type="Pfam" id="PF02518">
    <property type="entry name" value="HATPase_c"/>
    <property type="match status" value="1"/>
</dbReference>
<dbReference type="Gene3D" id="3.40.50.2300">
    <property type="match status" value="1"/>
</dbReference>
<dbReference type="STRING" id="1736674.APS56_11355"/>
<organism evidence="17 18">
    <name type="scientific">Pseudalgibacter alginicilyticus</name>
    <dbReference type="NCBI Taxonomy" id="1736674"/>
    <lineage>
        <taxon>Bacteria</taxon>
        <taxon>Pseudomonadati</taxon>
        <taxon>Bacteroidota</taxon>
        <taxon>Flavobacteriia</taxon>
        <taxon>Flavobacteriales</taxon>
        <taxon>Flavobacteriaceae</taxon>
        <taxon>Pseudalgibacter</taxon>
    </lineage>
</organism>
<feature type="domain" description="HTH araC/xylS-type" evidence="14">
    <location>
        <begin position="1267"/>
        <end position="1370"/>
    </location>
</feature>
<dbReference type="EMBL" id="CP012898">
    <property type="protein sequence ID" value="ALJ05684.1"/>
    <property type="molecule type" value="Genomic_DNA"/>
</dbReference>
<dbReference type="FunFam" id="3.30.565.10:FF:000037">
    <property type="entry name" value="Hybrid sensor histidine kinase/response regulator"/>
    <property type="match status" value="1"/>
</dbReference>
<reference evidence="17 18" key="1">
    <citation type="submission" date="2015-10" db="EMBL/GenBank/DDBJ databases">
        <authorList>
            <person name="Gilbert D.G."/>
        </authorList>
    </citation>
    <scope>NUCLEOTIDE SEQUENCE [LARGE SCALE GENOMIC DNA]</scope>
    <source>
        <strain evidence="18">HZ-22</strain>
    </source>
</reference>
<dbReference type="InterPro" id="IPR036097">
    <property type="entry name" value="HisK_dim/P_sf"/>
</dbReference>
<dbReference type="GO" id="GO:0043565">
    <property type="term" value="F:sequence-specific DNA binding"/>
    <property type="evidence" value="ECO:0007669"/>
    <property type="project" value="InterPro"/>
</dbReference>
<dbReference type="Proteomes" id="UP000057981">
    <property type="component" value="Chromosome"/>
</dbReference>
<keyword evidence="10" id="KW-0238">DNA-binding</keyword>
<dbReference type="InterPro" id="IPR011006">
    <property type="entry name" value="CheY-like_superfamily"/>
</dbReference>
<dbReference type="InterPro" id="IPR013783">
    <property type="entry name" value="Ig-like_fold"/>
</dbReference>
<evidence type="ECO:0000256" key="8">
    <source>
        <dbReference type="ARBA" id="ARBA00023012"/>
    </source>
</evidence>
<dbReference type="CDD" id="cd17574">
    <property type="entry name" value="REC_OmpR"/>
    <property type="match status" value="1"/>
</dbReference>
<dbReference type="InterPro" id="IPR003661">
    <property type="entry name" value="HisK_dim/P_dom"/>
</dbReference>
<dbReference type="Gene3D" id="3.30.565.10">
    <property type="entry name" value="Histidine kinase-like ATPase, C-terminal domain"/>
    <property type="match status" value="1"/>
</dbReference>
<evidence type="ECO:0000256" key="11">
    <source>
        <dbReference type="ARBA" id="ARBA00023163"/>
    </source>
</evidence>
<evidence type="ECO:0000256" key="10">
    <source>
        <dbReference type="ARBA" id="ARBA00023125"/>
    </source>
</evidence>
<keyword evidence="13" id="KW-0472">Membrane</keyword>